<proteinExistence type="predicted"/>
<dbReference type="Pfam" id="PF02903">
    <property type="entry name" value="Alpha-amylase_N"/>
    <property type="match status" value="1"/>
</dbReference>
<dbReference type="SMART" id="SM00642">
    <property type="entry name" value="Aamy"/>
    <property type="match status" value="1"/>
</dbReference>
<sequence length="662" mass="77946">MFCMYKIFGFKDDEYLGKVAEVEFSIPKSGSYAYLLGNFNAFNEGSFRMKEKRGRWSVTIELPEGIWYYAFSIDGVFTLDPENEGRHTYKRHSYKFERTVNTATIFSGEKFYHSTSLIYVYSSEGATHIRLRAIKGAAKKVFLISDQKYEMEKKAQDDLFEYFEAILPGKDELEYYFEIHTAAGITDYGDFKVDFNEQKGRFKPPVWVFDRVFYQIMPDRFANGNPENDPNDCIELGIGHYGGDLEGIIKKLNHIEELGVNALYLTPIFESMTYHCYDIVDYFHVAEKFGGDKVFKRLINELKKRDIKLILDGVFHHTSFFHPYFKDILEKGKESKYRNFYRILDLPAVSEDFLKILHSGEPWIEKYQKLRKLKWNYESFFSVWLMPRLNHEDPEVIEFIRTVMKHWLERGADGWRLDVAHGVPPDIWREIKKDIPEDTYLIGEVMDDARLWLFDKFHGTMNYPLYEALLRFFVYDEITAEEFLNWLELLSAYYGPAEYTMYNFLDNHDVERFLGLVRDKRKYLCALTFLMTYKGIPAIYYGDEVGLENMNVPSMESSRTPMEWNANRWDKEILKATKDLINLRKTSKALQKGIFKPVKFKDKLLVYKRTLDNESILVAINCSEKKYHLSLPSSFKLLFQNGSFNEANMRLGSFSSIVAKEL</sequence>
<dbReference type="Gene3D" id="2.60.40.10">
    <property type="entry name" value="Immunoglobulins"/>
    <property type="match status" value="2"/>
</dbReference>
<evidence type="ECO:0000256" key="1">
    <source>
        <dbReference type="ARBA" id="ARBA00022801"/>
    </source>
</evidence>
<evidence type="ECO:0000256" key="2">
    <source>
        <dbReference type="ARBA" id="ARBA00023295"/>
    </source>
</evidence>
<dbReference type="InterPro" id="IPR004185">
    <property type="entry name" value="Glyco_hydro_13_lg-like_dom"/>
</dbReference>
<dbReference type="SUPFAM" id="SSF81296">
    <property type="entry name" value="E set domains"/>
    <property type="match status" value="2"/>
</dbReference>
<dbReference type="SUPFAM" id="SSF51445">
    <property type="entry name" value="(Trans)glycosidases"/>
    <property type="match status" value="1"/>
</dbReference>
<dbReference type="Proteomes" id="UP000066042">
    <property type="component" value="Chromosome"/>
</dbReference>
<dbReference type="PATRIC" id="fig|55802.8.peg.1895"/>
<dbReference type="EC" id="3.2.1.135" evidence="4"/>
<dbReference type="InterPro" id="IPR032640">
    <property type="entry name" value="AMPK1_CBM"/>
</dbReference>
<dbReference type="GO" id="GO:0005975">
    <property type="term" value="P:carbohydrate metabolic process"/>
    <property type="evidence" value="ECO:0007669"/>
    <property type="project" value="InterPro"/>
</dbReference>
<feature type="domain" description="Glycosyl hydrolase family 13 catalytic" evidence="3">
    <location>
        <begin position="215"/>
        <end position="584"/>
    </location>
</feature>
<evidence type="ECO:0000259" key="3">
    <source>
        <dbReference type="SMART" id="SM00642"/>
    </source>
</evidence>
<dbReference type="InterPro" id="IPR013780">
    <property type="entry name" value="Glyco_hydro_b"/>
</dbReference>
<keyword evidence="1 4" id="KW-0378">Hydrolase</keyword>
<dbReference type="GO" id="GO:0031216">
    <property type="term" value="F:neopullulanase activity"/>
    <property type="evidence" value="ECO:0007669"/>
    <property type="project" value="UniProtKB-EC"/>
</dbReference>
<dbReference type="SUPFAM" id="SSF51011">
    <property type="entry name" value="Glycosyl hydrolase domain"/>
    <property type="match status" value="1"/>
</dbReference>
<protein>
    <submittedName>
        <fullName evidence="4">Neopullulanase</fullName>
        <ecNumber evidence="4">3.2.1.135</ecNumber>
    </submittedName>
</protein>
<organism evidence="4 5">
    <name type="scientific">Thermococcus barophilus</name>
    <dbReference type="NCBI Taxonomy" id="55802"/>
    <lineage>
        <taxon>Archaea</taxon>
        <taxon>Methanobacteriati</taxon>
        <taxon>Methanobacteriota</taxon>
        <taxon>Thermococci</taxon>
        <taxon>Thermococcales</taxon>
        <taxon>Thermococcaceae</taxon>
        <taxon>Thermococcus</taxon>
    </lineage>
</organism>
<dbReference type="Pfam" id="PF16561">
    <property type="entry name" value="AMPK1_CBM"/>
    <property type="match status" value="1"/>
</dbReference>
<dbReference type="CDD" id="cd11338">
    <property type="entry name" value="AmyAc_CMD"/>
    <property type="match status" value="1"/>
</dbReference>
<dbReference type="STRING" id="55802.TBCH5v1_1915"/>
<reference evidence="4 5" key="1">
    <citation type="journal article" date="2016" name="Genome Announc.">
        <title>Complete genome sequence of the hyperthermophilic and piezophilic archaeon Thermococcus barophilus Ch5, capable of growth at the expense of hydrogenogenesis from carbon monoxide and formate.</title>
        <authorList>
            <person name="Oger P."/>
            <person name="Sokolova T.G."/>
            <person name="Kozhevnikova D.A."/>
            <person name="Taranov E.A."/>
            <person name="Vannier P."/>
            <person name="Lee H.S."/>
            <person name="Kwon K.K."/>
            <person name="Kang S.G."/>
            <person name="Lee J.H."/>
            <person name="Bonch-Osmolovskaya E.A."/>
            <person name="Lebedinsky A.V."/>
        </authorList>
    </citation>
    <scope>NUCLEOTIDE SEQUENCE [LARGE SCALE GENOMIC DNA]</scope>
    <source>
        <strain evidence="5">Ch5</strain>
    </source>
</reference>
<dbReference type="InterPro" id="IPR017853">
    <property type="entry name" value="GH"/>
</dbReference>
<dbReference type="EMBL" id="CP013050">
    <property type="protein sequence ID" value="ALM75820.1"/>
    <property type="molecule type" value="Genomic_DNA"/>
</dbReference>
<dbReference type="InterPro" id="IPR013783">
    <property type="entry name" value="Ig-like_fold"/>
</dbReference>
<dbReference type="Gene3D" id="2.60.40.1180">
    <property type="entry name" value="Golgi alpha-mannosidase II"/>
    <property type="match status" value="1"/>
</dbReference>
<dbReference type="PANTHER" id="PTHR10357">
    <property type="entry name" value="ALPHA-AMYLASE FAMILY MEMBER"/>
    <property type="match status" value="1"/>
</dbReference>
<accession>A0A0S1XDI6</accession>
<evidence type="ECO:0000313" key="5">
    <source>
        <dbReference type="Proteomes" id="UP000066042"/>
    </source>
</evidence>
<dbReference type="Gene3D" id="3.20.20.80">
    <property type="entry name" value="Glycosidases"/>
    <property type="match status" value="1"/>
</dbReference>
<dbReference type="PANTHER" id="PTHR10357:SF210">
    <property type="entry name" value="MALTODEXTRIN GLUCOSIDASE"/>
    <property type="match status" value="1"/>
</dbReference>
<dbReference type="Pfam" id="PF00128">
    <property type="entry name" value="Alpha-amylase"/>
    <property type="match status" value="1"/>
</dbReference>
<dbReference type="AlphaFoldDB" id="A0A0S1XDI6"/>
<name>A0A0S1XDI6_THEBA</name>
<evidence type="ECO:0000313" key="4">
    <source>
        <dbReference type="EMBL" id="ALM75820.1"/>
    </source>
</evidence>
<dbReference type="CDD" id="cd02857">
    <property type="entry name" value="E_set_CDase_PDE_N"/>
    <property type="match status" value="1"/>
</dbReference>
<keyword evidence="2 4" id="KW-0326">Glycosidase</keyword>
<dbReference type="InterPro" id="IPR014756">
    <property type="entry name" value="Ig_E-set"/>
</dbReference>
<gene>
    <name evidence="4" type="ORF">TBCH5v1_1915</name>
</gene>
<dbReference type="InterPro" id="IPR006047">
    <property type="entry name" value="GH13_cat_dom"/>
</dbReference>